<sequence>MVSHNEYDEKADERGSPTLTHAPTVSDTAVDSDTYINKLQPELSQQQSQHLQVPGESGRHPDQAYLSETDSRDQATRLVDDLTLLQAEQAVSHRESTELRRAHSKTRSHEPVGQDVFNQPAQTPTIGTTPAPPPNKLNKVFRNIKGLPRIIRYLFYSIPVAAFLLIPVILGAVRPQSQQAVIGGPGGIQLMWFGIWLEVVWLSLWAARITTSIMPMTMKYVAKALGSGNSKKWAQIGSQLELHTAMFLWMLAVLISYYPILNNHKIPARVPDEADSQYPYMQWIDIVNKVIVGFFVLAVLNWFEKILIQWIAGSFHLRTYSSRIESNKQSIAYLVHLYEHSKDKLVSEASVMNNQGSGSGTRTPMAMFSDNARDTLARVGDIANRVAGDFTGREVKHRNHPRKVVSELLRSTNSAQVLARRLFRTFARPGAEVLLPQDLNPAFPTADDAEAAFLVFDRDLNGDVSMEELEAFCDEVHREKKAIAASIKDLDSVITKLDRVFFFVIIIIAVIVFVSIVSSSTAAALASAGTAILGLSWLLQATAQEFLQSIIFVFVKHPFDVGDRVTIYGNTGSLMRGDDYYVTEISLLYTEFKKMEGHIVQAPNSLLNTLFILNHRRSGQLADVFELRMKYGTPPSVIKELEARMTEYVLENKRDFTSKIITELRGFEDAYCMTVNFICFHKTSFQNELLRLIRHNKLATELMNQMVALGIEQPRRQYQISGQDWPVYQSNIQPPSYEERQPTVDPAMLSATRRRANSHTTDTTGDVFQDVFIARKTSVSAMNHPPRIAEEDLSDDNPAIGSSTQLEKQPTNGSNGAHSSRRNLFSRSRKSVDPSEKDTEMV</sequence>
<proteinExistence type="predicted"/>
<keyword evidence="2" id="KW-1185">Reference proteome</keyword>
<dbReference type="EMBL" id="MU393509">
    <property type="protein sequence ID" value="KAI4863192.1"/>
    <property type="molecule type" value="Genomic_DNA"/>
</dbReference>
<comment type="caution">
    <text evidence="1">The sequence shown here is derived from an EMBL/GenBank/DDBJ whole genome shotgun (WGS) entry which is preliminary data.</text>
</comment>
<name>A0ACB9YVD0_9PEZI</name>
<reference evidence="1 2" key="1">
    <citation type="journal article" date="2022" name="New Phytol.">
        <title>Ecological generalism drives hyperdiversity of secondary metabolite gene clusters in xylarialean endophytes.</title>
        <authorList>
            <person name="Franco M.E.E."/>
            <person name="Wisecaver J.H."/>
            <person name="Arnold A.E."/>
            <person name="Ju Y.M."/>
            <person name="Slot J.C."/>
            <person name="Ahrendt S."/>
            <person name="Moore L.P."/>
            <person name="Eastman K.E."/>
            <person name="Scott K."/>
            <person name="Konkel Z."/>
            <person name="Mondo S.J."/>
            <person name="Kuo A."/>
            <person name="Hayes R.D."/>
            <person name="Haridas S."/>
            <person name="Andreopoulos B."/>
            <person name="Riley R."/>
            <person name="LaButti K."/>
            <person name="Pangilinan J."/>
            <person name="Lipzen A."/>
            <person name="Amirebrahimi M."/>
            <person name="Yan J."/>
            <person name="Adam C."/>
            <person name="Keymanesh K."/>
            <person name="Ng V."/>
            <person name="Louie K."/>
            <person name="Northen T."/>
            <person name="Drula E."/>
            <person name="Henrissat B."/>
            <person name="Hsieh H.M."/>
            <person name="Youens-Clark K."/>
            <person name="Lutzoni F."/>
            <person name="Miadlikowska J."/>
            <person name="Eastwood D.C."/>
            <person name="Hamelin R.C."/>
            <person name="Grigoriev I.V."/>
            <person name="U'Ren J.M."/>
        </authorList>
    </citation>
    <scope>NUCLEOTIDE SEQUENCE [LARGE SCALE GENOMIC DNA]</scope>
    <source>
        <strain evidence="1 2">CBS 119005</strain>
    </source>
</reference>
<protein>
    <submittedName>
        <fullName evidence="1">Uncharacterized protein</fullName>
    </submittedName>
</protein>
<organism evidence="1 2">
    <name type="scientific">Hypoxylon rubiginosum</name>
    <dbReference type="NCBI Taxonomy" id="110542"/>
    <lineage>
        <taxon>Eukaryota</taxon>
        <taxon>Fungi</taxon>
        <taxon>Dikarya</taxon>
        <taxon>Ascomycota</taxon>
        <taxon>Pezizomycotina</taxon>
        <taxon>Sordariomycetes</taxon>
        <taxon>Xylariomycetidae</taxon>
        <taxon>Xylariales</taxon>
        <taxon>Hypoxylaceae</taxon>
        <taxon>Hypoxylon</taxon>
    </lineage>
</organism>
<gene>
    <name evidence="1" type="ORF">F4820DRAFT_381409</name>
</gene>
<evidence type="ECO:0000313" key="2">
    <source>
        <dbReference type="Proteomes" id="UP001497700"/>
    </source>
</evidence>
<accession>A0ACB9YVD0</accession>
<evidence type="ECO:0000313" key="1">
    <source>
        <dbReference type="EMBL" id="KAI4863192.1"/>
    </source>
</evidence>
<dbReference type="Proteomes" id="UP001497700">
    <property type="component" value="Unassembled WGS sequence"/>
</dbReference>